<dbReference type="InterPro" id="IPR029068">
    <property type="entry name" value="Glyas_Bleomycin-R_OHBP_Dase"/>
</dbReference>
<dbReference type="InterPro" id="IPR037523">
    <property type="entry name" value="VOC_core"/>
</dbReference>
<accession>A0A940WXW7</accession>
<proteinExistence type="predicted"/>
<dbReference type="PANTHER" id="PTHR46142:SF3">
    <property type="entry name" value="F18B13.24 PROTEIN"/>
    <property type="match status" value="1"/>
</dbReference>
<name>A0A940WXW7_9BACI</name>
<dbReference type="PANTHER" id="PTHR46142">
    <property type="match status" value="1"/>
</dbReference>
<organism evidence="2 3">
    <name type="scientific">Halalkalibacter suaedae</name>
    <dbReference type="NCBI Taxonomy" id="2822140"/>
    <lineage>
        <taxon>Bacteria</taxon>
        <taxon>Bacillati</taxon>
        <taxon>Bacillota</taxon>
        <taxon>Bacilli</taxon>
        <taxon>Bacillales</taxon>
        <taxon>Bacillaceae</taxon>
        <taxon>Halalkalibacter</taxon>
    </lineage>
</organism>
<dbReference type="PROSITE" id="PS51819">
    <property type="entry name" value="VOC"/>
    <property type="match status" value="1"/>
</dbReference>
<reference evidence="2" key="1">
    <citation type="submission" date="2021-03" db="EMBL/GenBank/DDBJ databases">
        <title>Bacillus suaedae sp. nov., isolated from Suaeda aralocaspica.</title>
        <authorList>
            <person name="Lei R.F.R."/>
        </authorList>
    </citation>
    <scope>NUCLEOTIDE SEQUENCE</scope>
    <source>
        <strain evidence="2">YZJH907-2</strain>
    </source>
</reference>
<evidence type="ECO:0000313" key="2">
    <source>
        <dbReference type="EMBL" id="MBP3952727.1"/>
    </source>
</evidence>
<protein>
    <submittedName>
        <fullName evidence="2">VOC family protein</fullName>
    </submittedName>
</protein>
<evidence type="ECO:0000259" key="1">
    <source>
        <dbReference type="PROSITE" id="PS51819"/>
    </source>
</evidence>
<dbReference type="Gene3D" id="3.10.180.10">
    <property type="entry name" value="2,3-Dihydroxybiphenyl 1,2-Dioxygenase, domain 1"/>
    <property type="match status" value="1"/>
</dbReference>
<comment type="caution">
    <text evidence="2">The sequence shown here is derived from an EMBL/GenBank/DDBJ whole genome shotgun (WGS) entry which is preliminary data.</text>
</comment>
<gene>
    <name evidence="2" type="ORF">J7W16_16520</name>
</gene>
<dbReference type="SUPFAM" id="SSF54593">
    <property type="entry name" value="Glyoxalase/Bleomycin resistance protein/Dihydroxybiphenyl dioxygenase"/>
    <property type="match status" value="1"/>
</dbReference>
<evidence type="ECO:0000313" key="3">
    <source>
        <dbReference type="Proteomes" id="UP000678228"/>
    </source>
</evidence>
<dbReference type="RefSeq" id="WP_210598577.1">
    <property type="nucleotide sequence ID" value="NZ_JAGKSQ010000007.1"/>
</dbReference>
<sequence>MFKVVKLHHVSLVSSNIEKSKTFYRDILGLKELERPNFGFDGAWFAIGDEQLHLIVDKEMNSRPDRELNSREAHFAIRVADYHETIKWLKDNNVRIIEKPDSQSGFAQIFCSDPDGNLIELHVEQKDFKKQ</sequence>
<dbReference type="EMBL" id="JAGKSQ010000007">
    <property type="protein sequence ID" value="MBP3952727.1"/>
    <property type="molecule type" value="Genomic_DNA"/>
</dbReference>
<dbReference type="Pfam" id="PF00903">
    <property type="entry name" value="Glyoxalase"/>
    <property type="match status" value="1"/>
</dbReference>
<dbReference type="AlphaFoldDB" id="A0A940WXW7"/>
<keyword evidence="3" id="KW-1185">Reference proteome</keyword>
<dbReference type="Proteomes" id="UP000678228">
    <property type="component" value="Unassembled WGS sequence"/>
</dbReference>
<feature type="domain" description="VOC" evidence="1">
    <location>
        <begin position="6"/>
        <end position="124"/>
    </location>
</feature>
<dbReference type="InterPro" id="IPR004360">
    <property type="entry name" value="Glyas_Fos-R_dOase_dom"/>
</dbReference>